<keyword evidence="5" id="KW-0720">Serine protease</keyword>
<evidence type="ECO:0000256" key="1">
    <source>
        <dbReference type="ARBA" id="ARBA00004370"/>
    </source>
</evidence>
<dbReference type="GO" id="GO:0016020">
    <property type="term" value="C:membrane"/>
    <property type="evidence" value="ECO:0007669"/>
    <property type="project" value="UniProtKB-SubCell"/>
</dbReference>
<dbReference type="Gene3D" id="6.20.330.10">
    <property type="match status" value="1"/>
</dbReference>
<sequence precursor="true">MSLMRRLIVVLLAVLFAVPGTGYAEPPAADSGRLVGWLEISGQLREGPVPFAWVSESEAGPSVEGVVAQLDFVAGSDDHAGLVVYLDSPALSLQQIERLGRAVDRVREAGKTVVAFSETYSTGGYLLATRADLIVMQKYGMMMLQGLMSEEIYLAGLLERIGVEADLLQLGRFKGAAESMTRREPTPFWDENIDGLLDDLYAQIVEGIAERRGLSVDQVEAVMRDSWLLSDRQLVRRGILDAVTDRDMTAVLAEHFPKGFSWDKYLGQNVQQAPDNPFALFQMLFKQPKRQSDRPQIAVVHARGAIHMGDSSTSDGAFSDDSIGHRTMQHALRDARHDENVKGVIVRIDSPGGSALASEVIWQAVREAGQEKPVFVSVGSMAASGGYYIASAGDQIYVEPESIVGSIGVVSGKIHFGGMYDKLDIGVRVRSRGPMADMFASDRPFTPGQRHTMMAFMERVYEQFLERVRAGRGDRLPRVEAVAEGRLFTGRQAVENGMVDRVGGLDEAVAQMAERLDLGEGDFEILDMPEPMSFQEFMKEAFGVRSSDVFSSVVLQALLGERWSGVTTILQGALQLEREPALLLMPVVLEVRVGP</sequence>
<evidence type="ECO:0000256" key="5">
    <source>
        <dbReference type="ARBA" id="ARBA00022825"/>
    </source>
</evidence>
<feature type="active site" description="Nucleophile" evidence="7">
    <location>
        <position position="384"/>
    </location>
</feature>
<dbReference type="InterPro" id="IPR029045">
    <property type="entry name" value="ClpP/crotonase-like_dom_sf"/>
</dbReference>
<reference evidence="10 11" key="1">
    <citation type="submission" date="2019-02" db="EMBL/GenBank/DDBJ databases">
        <title>Deep-cultivation of Planctomycetes and their phenomic and genomic characterization uncovers novel biology.</title>
        <authorList>
            <person name="Wiegand S."/>
            <person name="Jogler M."/>
            <person name="Boedeker C."/>
            <person name="Pinto D."/>
            <person name="Vollmers J."/>
            <person name="Rivas-Marin E."/>
            <person name="Kohn T."/>
            <person name="Peeters S.H."/>
            <person name="Heuer A."/>
            <person name="Rast P."/>
            <person name="Oberbeckmann S."/>
            <person name="Bunk B."/>
            <person name="Jeske O."/>
            <person name="Meyerdierks A."/>
            <person name="Storesund J.E."/>
            <person name="Kallscheuer N."/>
            <person name="Luecker S."/>
            <person name="Lage O.M."/>
            <person name="Pohl T."/>
            <person name="Merkel B.J."/>
            <person name="Hornburger P."/>
            <person name="Mueller R.-W."/>
            <person name="Bruemmer F."/>
            <person name="Labrenz M."/>
            <person name="Spormann A.M."/>
            <person name="Op den Camp H."/>
            <person name="Overmann J."/>
            <person name="Amann R."/>
            <person name="Jetten M.S.M."/>
            <person name="Mascher T."/>
            <person name="Medema M.H."/>
            <person name="Devos D.P."/>
            <person name="Kaster A.-K."/>
            <person name="Ovreas L."/>
            <person name="Rohde M."/>
            <person name="Galperin M.Y."/>
            <person name="Jogler C."/>
        </authorList>
    </citation>
    <scope>NUCLEOTIDE SEQUENCE [LARGE SCALE GENOMIC DNA]</scope>
    <source>
        <strain evidence="10 11">Pan265</strain>
    </source>
</reference>
<evidence type="ECO:0000313" key="11">
    <source>
        <dbReference type="Proteomes" id="UP000320386"/>
    </source>
</evidence>
<keyword evidence="11" id="KW-1185">Reference proteome</keyword>
<dbReference type="InterPro" id="IPR047272">
    <property type="entry name" value="S49_SppA_C"/>
</dbReference>
<dbReference type="InterPro" id="IPR002142">
    <property type="entry name" value="Peptidase_S49"/>
</dbReference>
<dbReference type="InterPro" id="IPR047217">
    <property type="entry name" value="S49_SppA_67K_type_N"/>
</dbReference>
<accession>A0A518BY50</accession>
<comment type="subcellular location">
    <subcellularLocation>
        <location evidence="1">Membrane</location>
    </subcellularLocation>
</comment>
<dbReference type="GO" id="GO:0008236">
    <property type="term" value="F:serine-type peptidase activity"/>
    <property type="evidence" value="ECO:0007669"/>
    <property type="project" value="UniProtKB-KW"/>
</dbReference>
<feature type="signal peptide" evidence="8">
    <location>
        <begin position="1"/>
        <end position="24"/>
    </location>
</feature>
<dbReference type="GO" id="GO:0006465">
    <property type="term" value="P:signal peptide processing"/>
    <property type="evidence" value="ECO:0007669"/>
    <property type="project" value="InterPro"/>
</dbReference>
<dbReference type="NCBIfam" id="TIGR00706">
    <property type="entry name" value="SppA_dom"/>
    <property type="match status" value="1"/>
</dbReference>
<evidence type="ECO:0000259" key="9">
    <source>
        <dbReference type="Pfam" id="PF01343"/>
    </source>
</evidence>
<dbReference type="InterPro" id="IPR004634">
    <property type="entry name" value="Pept_S49_pIV"/>
</dbReference>
<comment type="similarity">
    <text evidence="2">Belongs to the peptidase S49 family.</text>
</comment>
<name>A0A518BY50_9BACT</name>
<protein>
    <submittedName>
        <fullName evidence="10">Protease 4</fullName>
        <ecNumber evidence="10">3.4.21.-</ecNumber>
    </submittedName>
</protein>
<dbReference type="CDD" id="cd07023">
    <property type="entry name" value="S49_Sppa_N_C"/>
    <property type="match status" value="1"/>
</dbReference>
<evidence type="ECO:0000256" key="3">
    <source>
        <dbReference type="ARBA" id="ARBA00022670"/>
    </source>
</evidence>
<evidence type="ECO:0000256" key="6">
    <source>
        <dbReference type="ARBA" id="ARBA00023136"/>
    </source>
</evidence>
<dbReference type="CDD" id="cd07018">
    <property type="entry name" value="S49_SppA_67K_type"/>
    <property type="match status" value="1"/>
</dbReference>
<keyword evidence="3 10" id="KW-0645">Protease</keyword>
<dbReference type="AlphaFoldDB" id="A0A518BY50"/>
<dbReference type="KEGG" id="mcad:Pan265_17680"/>
<dbReference type="EMBL" id="CP036280">
    <property type="protein sequence ID" value="QDU71909.1"/>
    <property type="molecule type" value="Genomic_DNA"/>
</dbReference>
<dbReference type="EC" id="3.4.21.-" evidence="10"/>
<dbReference type="RefSeq" id="WP_145446103.1">
    <property type="nucleotide sequence ID" value="NZ_CP036280.1"/>
</dbReference>
<dbReference type="PANTHER" id="PTHR33209:SF1">
    <property type="entry name" value="PEPTIDASE S49 DOMAIN-CONTAINING PROTEIN"/>
    <property type="match status" value="1"/>
</dbReference>
<keyword evidence="6" id="KW-0472">Membrane</keyword>
<dbReference type="Gene3D" id="3.90.226.10">
    <property type="entry name" value="2-enoyl-CoA Hydratase, Chain A, domain 1"/>
    <property type="match status" value="2"/>
</dbReference>
<dbReference type="SUPFAM" id="SSF52096">
    <property type="entry name" value="ClpP/crotonase"/>
    <property type="match status" value="2"/>
</dbReference>
<evidence type="ECO:0000256" key="2">
    <source>
        <dbReference type="ARBA" id="ARBA00008683"/>
    </source>
</evidence>
<evidence type="ECO:0000256" key="8">
    <source>
        <dbReference type="SAM" id="SignalP"/>
    </source>
</evidence>
<feature type="domain" description="Peptidase S49" evidence="9">
    <location>
        <begin position="370"/>
        <end position="517"/>
    </location>
</feature>
<dbReference type="OrthoDB" id="9764363at2"/>
<organism evidence="10 11">
    <name type="scientific">Mucisphaera calidilacus</name>
    <dbReference type="NCBI Taxonomy" id="2527982"/>
    <lineage>
        <taxon>Bacteria</taxon>
        <taxon>Pseudomonadati</taxon>
        <taxon>Planctomycetota</taxon>
        <taxon>Phycisphaerae</taxon>
        <taxon>Phycisphaerales</taxon>
        <taxon>Phycisphaeraceae</taxon>
        <taxon>Mucisphaera</taxon>
    </lineage>
</organism>
<proteinExistence type="inferred from homology"/>
<dbReference type="PIRSF" id="PIRSF001217">
    <property type="entry name" value="Protease_4_SppA"/>
    <property type="match status" value="1"/>
</dbReference>
<gene>
    <name evidence="10" type="primary">sppA_3</name>
    <name evidence="10" type="ORF">Pan265_17680</name>
</gene>
<feature type="active site" description="Proton donor/acceptor" evidence="7">
    <location>
        <position position="174"/>
    </location>
</feature>
<evidence type="ECO:0000256" key="7">
    <source>
        <dbReference type="PIRSR" id="PIRSR001217-1"/>
    </source>
</evidence>
<evidence type="ECO:0000256" key="4">
    <source>
        <dbReference type="ARBA" id="ARBA00022801"/>
    </source>
</evidence>
<feature type="chain" id="PRO_5021734935" evidence="8">
    <location>
        <begin position="25"/>
        <end position="595"/>
    </location>
</feature>
<evidence type="ECO:0000313" key="10">
    <source>
        <dbReference type="EMBL" id="QDU71909.1"/>
    </source>
</evidence>
<feature type="domain" description="Peptidase S49" evidence="9">
    <location>
        <begin position="107"/>
        <end position="247"/>
    </location>
</feature>
<dbReference type="InterPro" id="IPR004635">
    <property type="entry name" value="Pept_S49_SppA"/>
</dbReference>
<keyword evidence="4 10" id="KW-0378">Hydrolase</keyword>
<dbReference type="PANTHER" id="PTHR33209">
    <property type="entry name" value="PROTEASE 4"/>
    <property type="match status" value="1"/>
</dbReference>
<keyword evidence="8" id="KW-0732">Signal</keyword>
<dbReference type="Proteomes" id="UP000320386">
    <property type="component" value="Chromosome"/>
</dbReference>
<dbReference type="Pfam" id="PF01343">
    <property type="entry name" value="Peptidase_S49"/>
    <property type="match status" value="2"/>
</dbReference>